<keyword evidence="1" id="KW-0472">Membrane</keyword>
<name>A0A395JGZ7_9GAMM</name>
<organism evidence="2 3">
    <name type="scientific">Arenicella xantha</name>
    <dbReference type="NCBI Taxonomy" id="644221"/>
    <lineage>
        <taxon>Bacteria</taxon>
        <taxon>Pseudomonadati</taxon>
        <taxon>Pseudomonadota</taxon>
        <taxon>Gammaproteobacteria</taxon>
        <taxon>Arenicellales</taxon>
        <taxon>Arenicellaceae</taxon>
        <taxon>Arenicella</taxon>
    </lineage>
</organism>
<feature type="transmembrane region" description="Helical" evidence="1">
    <location>
        <begin position="42"/>
        <end position="60"/>
    </location>
</feature>
<dbReference type="Proteomes" id="UP000253083">
    <property type="component" value="Unassembled WGS sequence"/>
</dbReference>
<dbReference type="EMBL" id="QNRT01000005">
    <property type="protein sequence ID" value="RBP48809.1"/>
    <property type="molecule type" value="Genomic_DNA"/>
</dbReference>
<protein>
    <submittedName>
        <fullName evidence="2">Uncharacterized protein</fullName>
    </submittedName>
</protein>
<feature type="transmembrane region" description="Helical" evidence="1">
    <location>
        <begin position="102"/>
        <end position="118"/>
    </location>
</feature>
<comment type="caution">
    <text evidence="2">The sequence shown here is derived from an EMBL/GenBank/DDBJ whole genome shotgun (WGS) entry which is preliminary data.</text>
</comment>
<dbReference type="InParanoid" id="A0A395JGZ7"/>
<evidence type="ECO:0000313" key="3">
    <source>
        <dbReference type="Proteomes" id="UP000253083"/>
    </source>
</evidence>
<keyword evidence="3" id="KW-1185">Reference proteome</keyword>
<proteinExistence type="predicted"/>
<dbReference type="OrthoDB" id="6401961at2"/>
<gene>
    <name evidence="2" type="ORF">DFR28_105148</name>
</gene>
<keyword evidence="1" id="KW-0812">Transmembrane</keyword>
<accession>A0A395JGZ7</accession>
<reference evidence="2 3" key="1">
    <citation type="submission" date="2018-06" db="EMBL/GenBank/DDBJ databases">
        <title>Genomic Encyclopedia of Type Strains, Phase IV (KMG-IV): sequencing the most valuable type-strain genomes for metagenomic binning, comparative biology and taxonomic classification.</title>
        <authorList>
            <person name="Goeker M."/>
        </authorList>
    </citation>
    <scope>NUCLEOTIDE SEQUENCE [LARGE SCALE GENOMIC DNA]</scope>
    <source>
        <strain evidence="2 3">DSM 24032</strain>
    </source>
</reference>
<keyword evidence="1" id="KW-1133">Transmembrane helix</keyword>
<evidence type="ECO:0000313" key="2">
    <source>
        <dbReference type="EMBL" id="RBP48809.1"/>
    </source>
</evidence>
<sequence length="129" mass="13625">MLSLKNVMRANATSCLAFGALFALQPSLVANFLGGASPAPESYILILGILLILNGLHLLWASRVPLAQKELILYFSTGDYIWVIGSVGLMISGVWITTAGGMLVASAVALMVGLFGILQMTTRKAMGHC</sequence>
<dbReference type="AlphaFoldDB" id="A0A395JGZ7"/>
<evidence type="ECO:0000256" key="1">
    <source>
        <dbReference type="SAM" id="Phobius"/>
    </source>
</evidence>
<dbReference type="RefSeq" id="WP_113955405.1">
    <property type="nucleotide sequence ID" value="NZ_QNRT01000005.1"/>
</dbReference>
<feature type="transmembrane region" description="Helical" evidence="1">
    <location>
        <begin position="72"/>
        <end position="96"/>
    </location>
</feature>